<dbReference type="GeneID" id="37270462"/>
<dbReference type="PANTHER" id="PTHR10584">
    <property type="entry name" value="SUGAR KINASE"/>
    <property type="match status" value="1"/>
</dbReference>
<comment type="similarity">
    <text evidence="9">Belongs to the carbohydrate kinase PfkB family. Ribokinase subfamily.</text>
</comment>
<comment type="cofactor">
    <cofactor evidence="9">
        <name>Mg(2+)</name>
        <dbReference type="ChEBI" id="CHEBI:18420"/>
    </cofactor>
    <text evidence="9">Requires a divalent cation, most likely magnesium in vivo, as an electrophilic catalyst to aid phosphoryl group transfer. It is the chelate of the metal and the nucleotide that is the actual substrate.</text>
</comment>
<organism evidence="11 12">
    <name type="scientific">Tilletiopsis washingtonensis</name>
    <dbReference type="NCBI Taxonomy" id="58919"/>
    <lineage>
        <taxon>Eukaryota</taxon>
        <taxon>Fungi</taxon>
        <taxon>Dikarya</taxon>
        <taxon>Basidiomycota</taxon>
        <taxon>Ustilaginomycotina</taxon>
        <taxon>Exobasidiomycetes</taxon>
        <taxon>Entylomatales</taxon>
        <taxon>Entylomatales incertae sedis</taxon>
        <taxon>Tilletiopsis</taxon>
    </lineage>
</organism>
<keyword evidence="2 9" id="KW-0479">Metal-binding</keyword>
<dbReference type="Gene3D" id="3.40.1190.20">
    <property type="match status" value="1"/>
</dbReference>
<comment type="caution">
    <text evidence="9">Lacks conserved residue(s) required for the propagation of feature annotation.</text>
</comment>
<feature type="binding site" evidence="9">
    <location>
        <position position="142"/>
    </location>
    <ligand>
        <name>substrate</name>
    </ligand>
</feature>
<feature type="binding site" evidence="9">
    <location>
        <position position="311"/>
    </location>
    <ligand>
        <name>K(+)</name>
        <dbReference type="ChEBI" id="CHEBI:29103"/>
    </ligand>
</feature>
<feature type="binding site" evidence="9">
    <location>
        <position position="315"/>
    </location>
    <ligand>
        <name>K(+)</name>
        <dbReference type="ChEBI" id="CHEBI:29103"/>
    </ligand>
</feature>
<dbReference type="InterPro" id="IPR011611">
    <property type="entry name" value="PfkB_dom"/>
</dbReference>
<feature type="binding site" evidence="9">
    <location>
        <position position="189"/>
    </location>
    <ligand>
        <name>ATP</name>
        <dbReference type="ChEBI" id="CHEBI:30616"/>
    </ligand>
</feature>
<dbReference type="STRING" id="58919.A0A316Z934"/>
<evidence type="ECO:0000256" key="5">
    <source>
        <dbReference type="ARBA" id="ARBA00022840"/>
    </source>
</evidence>
<reference evidence="11 12" key="1">
    <citation type="journal article" date="2018" name="Mol. Biol. Evol.">
        <title>Broad Genomic Sampling Reveals a Smut Pathogenic Ancestry of the Fungal Clade Ustilaginomycotina.</title>
        <authorList>
            <person name="Kijpornyongpan T."/>
            <person name="Mondo S.J."/>
            <person name="Barry K."/>
            <person name="Sandor L."/>
            <person name="Lee J."/>
            <person name="Lipzen A."/>
            <person name="Pangilinan J."/>
            <person name="LaButti K."/>
            <person name="Hainaut M."/>
            <person name="Henrissat B."/>
            <person name="Grigoriev I.V."/>
            <person name="Spatafora J.W."/>
            <person name="Aime M.C."/>
        </authorList>
    </citation>
    <scope>NUCLEOTIDE SEQUENCE [LARGE SCALE GENOMIC DNA]</scope>
    <source>
        <strain evidence="11 12">MCA 4186</strain>
    </source>
</reference>
<dbReference type="GO" id="GO:0005737">
    <property type="term" value="C:cytoplasm"/>
    <property type="evidence" value="ECO:0007669"/>
    <property type="project" value="UniProtKB-SubCell"/>
</dbReference>
<protein>
    <recommendedName>
        <fullName evidence="9">Ribokinase</fullName>
        <shortName evidence="9">RK</shortName>
        <ecNumber evidence="9">2.7.1.15</ecNumber>
    </recommendedName>
</protein>
<gene>
    <name evidence="11" type="ORF">FA09DRAFT_331212</name>
</gene>
<evidence type="ECO:0000256" key="3">
    <source>
        <dbReference type="ARBA" id="ARBA00022741"/>
    </source>
</evidence>
<evidence type="ECO:0000259" key="10">
    <source>
        <dbReference type="Pfam" id="PF00294"/>
    </source>
</evidence>
<evidence type="ECO:0000256" key="1">
    <source>
        <dbReference type="ARBA" id="ARBA00022679"/>
    </source>
</evidence>
<accession>A0A316Z934</accession>
<dbReference type="AlphaFoldDB" id="A0A316Z934"/>
<evidence type="ECO:0000256" key="4">
    <source>
        <dbReference type="ARBA" id="ARBA00022777"/>
    </source>
</evidence>
<comment type="subcellular location">
    <subcellularLocation>
        <location evidence="9">Cytoplasm</location>
    </subcellularLocation>
    <subcellularLocation>
        <location evidence="9">Nucleus</location>
    </subcellularLocation>
</comment>
<dbReference type="PANTHER" id="PTHR10584:SF166">
    <property type="entry name" value="RIBOKINASE"/>
    <property type="match status" value="1"/>
</dbReference>
<keyword evidence="3 9" id="KW-0547">Nucleotide-binding</keyword>
<feature type="binding site" evidence="9">
    <location>
        <position position="266"/>
    </location>
    <ligand>
        <name>K(+)</name>
        <dbReference type="ChEBI" id="CHEBI:29103"/>
    </ligand>
</feature>
<dbReference type="SUPFAM" id="SSF53613">
    <property type="entry name" value="Ribokinase-like"/>
    <property type="match status" value="1"/>
</dbReference>
<evidence type="ECO:0000313" key="11">
    <source>
        <dbReference type="EMBL" id="PWN96755.1"/>
    </source>
</evidence>
<comment type="pathway">
    <text evidence="9">Carbohydrate metabolism; D-ribose degradation; D-ribose 5-phosphate from beta-D-ribopyranose: step 2/2.</text>
</comment>
<evidence type="ECO:0000256" key="2">
    <source>
        <dbReference type="ARBA" id="ARBA00022723"/>
    </source>
</evidence>
<keyword evidence="9" id="KW-0963">Cytoplasm</keyword>
<dbReference type="InterPro" id="IPR011877">
    <property type="entry name" value="Ribokinase"/>
</dbReference>
<feature type="binding site" evidence="9">
    <location>
        <begin position="14"/>
        <end position="16"/>
    </location>
    <ligand>
        <name>substrate</name>
    </ligand>
</feature>
<keyword evidence="7 9" id="KW-0630">Potassium</keyword>
<dbReference type="HAMAP" id="MF_01987">
    <property type="entry name" value="Ribokinase"/>
    <property type="match status" value="1"/>
</dbReference>
<dbReference type="InterPro" id="IPR029056">
    <property type="entry name" value="Ribokinase-like"/>
</dbReference>
<name>A0A316Z934_9BASI</name>
<dbReference type="OrthoDB" id="415590at2759"/>
<dbReference type="GO" id="GO:0005634">
    <property type="term" value="C:nucleus"/>
    <property type="evidence" value="ECO:0007669"/>
    <property type="project" value="UniProtKB-SubCell"/>
</dbReference>
<dbReference type="Proteomes" id="UP000245946">
    <property type="component" value="Unassembled WGS sequence"/>
</dbReference>
<comment type="activity regulation">
    <text evidence="9">Activated by a monovalent cation that binds near, but not in, the active site. The most likely occupant of the site in vivo is potassium. Ion binding induces a conformational change that may alter substrate affinity.</text>
</comment>
<dbReference type="EMBL" id="KZ819298">
    <property type="protein sequence ID" value="PWN96755.1"/>
    <property type="molecule type" value="Genomic_DNA"/>
</dbReference>
<feature type="binding site" evidence="9">
    <location>
        <position position="270"/>
    </location>
    <ligand>
        <name>substrate</name>
    </ligand>
</feature>
<dbReference type="Pfam" id="PF00294">
    <property type="entry name" value="PfkB"/>
    <property type="match status" value="1"/>
</dbReference>
<feature type="binding site" evidence="9">
    <location>
        <position position="306"/>
    </location>
    <ligand>
        <name>K(+)</name>
        <dbReference type="ChEBI" id="CHEBI:29103"/>
    </ligand>
</feature>
<keyword evidence="9" id="KW-0539">Nucleus</keyword>
<proteinExistence type="inferred from homology"/>
<evidence type="ECO:0000313" key="12">
    <source>
        <dbReference type="Proteomes" id="UP000245946"/>
    </source>
</evidence>
<keyword evidence="6 9" id="KW-0460">Magnesium</keyword>
<comment type="subunit">
    <text evidence="9">Homodimer.</text>
</comment>
<dbReference type="UniPathway" id="UPA00916">
    <property type="reaction ID" value="UER00889"/>
</dbReference>
<dbReference type="RefSeq" id="XP_025597034.1">
    <property type="nucleotide sequence ID" value="XM_025742918.1"/>
</dbReference>
<sequence>MSAAPLILVRSSINIDDIYAVPHIVRPGETLASLSLTSLAGGKGLNVSAATALAAGESGRVFLAANVGDVTWPVQELEKRGVDCSHVRSVDGATGRAVIQRAEDGENSIILLPGVNHAPGASPDELLAALPRQPGFLILQNEIPWDITTAYASFFGAKGTDVVFNPSPMPSQAQLEAFPWKQLAVLIVNEGEAADLLAALSSQKADSSSDAKATLEALVALPQFSGLKWLVLTLGSQGVIASVALQGGRQVFASPASKPQAVRDTTGAGDTFAGNLVTRLSEVEGELQAKQVEEALRWAGQAAAMAVEKEGALESIPKRQDVQQRLQG</sequence>
<dbReference type="GO" id="GO:0005524">
    <property type="term" value="F:ATP binding"/>
    <property type="evidence" value="ECO:0007669"/>
    <property type="project" value="UniProtKB-UniRule"/>
</dbReference>
<keyword evidence="4 9" id="KW-0418">Kinase</keyword>
<feature type="binding site" evidence="9">
    <location>
        <position position="264"/>
    </location>
    <ligand>
        <name>K(+)</name>
        <dbReference type="ChEBI" id="CHEBI:29103"/>
    </ligand>
</feature>
<keyword evidence="12" id="KW-1185">Reference proteome</keyword>
<dbReference type="GO" id="GO:0046872">
    <property type="term" value="F:metal ion binding"/>
    <property type="evidence" value="ECO:0007669"/>
    <property type="project" value="UniProtKB-KW"/>
</dbReference>
<feature type="active site" description="Proton acceptor" evidence="9">
    <location>
        <position position="270"/>
    </location>
</feature>
<feature type="domain" description="Carbohydrate kinase PfkB" evidence="10">
    <location>
        <begin position="8"/>
        <end position="318"/>
    </location>
</feature>
<feature type="binding site" evidence="9">
    <location>
        <position position="309"/>
    </location>
    <ligand>
        <name>K(+)</name>
        <dbReference type="ChEBI" id="CHEBI:29103"/>
    </ligand>
</feature>
<keyword evidence="5 9" id="KW-0067">ATP-binding</keyword>
<evidence type="ECO:0000256" key="9">
    <source>
        <dbReference type="HAMAP-Rule" id="MF_03215"/>
    </source>
</evidence>
<evidence type="ECO:0000256" key="7">
    <source>
        <dbReference type="ARBA" id="ARBA00022958"/>
    </source>
</evidence>
<keyword evidence="1 9" id="KW-0808">Transferase</keyword>
<feature type="binding site" evidence="9">
    <location>
        <begin position="42"/>
        <end position="46"/>
    </location>
    <ligand>
        <name>substrate</name>
    </ligand>
</feature>
<comment type="function">
    <text evidence="9">Catalyzes the phosphorylation of ribose at O-5 in a reaction requiring ATP and magnesium. The resulting D-ribose-5-phosphate can then be used either for sythesis of nucleotides, histidine, and tryptophan, or as a component of the pentose phosphate pathway.</text>
</comment>
<evidence type="ECO:0000256" key="8">
    <source>
        <dbReference type="ARBA" id="ARBA00023277"/>
    </source>
</evidence>
<keyword evidence="8 9" id="KW-0119">Carbohydrate metabolism</keyword>
<dbReference type="GO" id="GO:0004747">
    <property type="term" value="F:ribokinase activity"/>
    <property type="evidence" value="ECO:0007669"/>
    <property type="project" value="UniProtKB-UniRule"/>
</dbReference>
<evidence type="ECO:0000256" key="6">
    <source>
        <dbReference type="ARBA" id="ARBA00022842"/>
    </source>
</evidence>
<feature type="binding site" evidence="9">
    <location>
        <begin position="233"/>
        <end position="238"/>
    </location>
    <ligand>
        <name>ATP</name>
        <dbReference type="ChEBI" id="CHEBI:30616"/>
    </ligand>
</feature>
<dbReference type="GO" id="GO:0019303">
    <property type="term" value="P:D-ribose catabolic process"/>
    <property type="evidence" value="ECO:0007669"/>
    <property type="project" value="UniProtKB-UniRule"/>
</dbReference>
<dbReference type="InterPro" id="IPR002139">
    <property type="entry name" value="Ribo/fructo_kinase"/>
</dbReference>
<feature type="binding site" evidence="9">
    <location>
        <begin position="269"/>
        <end position="270"/>
    </location>
    <ligand>
        <name>ATP</name>
        <dbReference type="ChEBI" id="CHEBI:30616"/>
    </ligand>
</feature>
<dbReference type="CDD" id="cd01174">
    <property type="entry name" value="ribokinase"/>
    <property type="match status" value="1"/>
</dbReference>
<dbReference type="EC" id="2.7.1.15" evidence="9"/>
<comment type="catalytic activity">
    <reaction evidence="9">
        <text>D-ribose + ATP = D-ribose 5-phosphate + ADP + H(+)</text>
        <dbReference type="Rhea" id="RHEA:13697"/>
        <dbReference type="ChEBI" id="CHEBI:15378"/>
        <dbReference type="ChEBI" id="CHEBI:30616"/>
        <dbReference type="ChEBI" id="CHEBI:47013"/>
        <dbReference type="ChEBI" id="CHEBI:78346"/>
        <dbReference type="ChEBI" id="CHEBI:456216"/>
        <dbReference type="EC" id="2.7.1.15"/>
    </reaction>
</comment>
<dbReference type="PRINTS" id="PR00990">
    <property type="entry name" value="RIBOKINASE"/>
</dbReference>